<evidence type="ECO:0000313" key="3">
    <source>
        <dbReference type="EMBL" id="GEB44975.1"/>
    </source>
</evidence>
<feature type="transmembrane region" description="Helical" evidence="1">
    <location>
        <begin position="28"/>
        <end position="49"/>
    </location>
</feature>
<evidence type="ECO:0000256" key="1">
    <source>
        <dbReference type="SAM" id="Phobius"/>
    </source>
</evidence>
<dbReference type="InterPro" id="IPR052529">
    <property type="entry name" value="Bact_Transport_Assoc"/>
</dbReference>
<organism evidence="3 4">
    <name type="scientific">Microbacterium testaceum</name>
    <name type="common">Aureobacterium testaceum</name>
    <name type="synonym">Brevibacterium testaceum</name>
    <dbReference type="NCBI Taxonomy" id="2033"/>
    <lineage>
        <taxon>Bacteria</taxon>
        <taxon>Bacillati</taxon>
        <taxon>Actinomycetota</taxon>
        <taxon>Actinomycetes</taxon>
        <taxon>Micrococcales</taxon>
        <taxon>Microbacteriaceae</taxon>
        <taxon>Microbacterium</taxon>
    </lineage>
</organism>
<dbReference type="PANTHER" id="PTHR30590">
    <property type="entry name" value="INNER MEMBRANE PROTEIN"/>
    <property type="match status" value="1"/>
</dbReference>
<comment type="caution">
    <text evidence="3">The sequence shown here is derived from an EMBL/GenBank/DDBJ whole genome shotgun (WGS) entry which is preliminary data.</text>
</comment>
<keyword evidence="1" id="KW-0472">Membrane</keyword>
<feature type="transmembrane region" description="Helical" evidence="1">
    <location>
        <begin position="112"/>
        <end position="130"/>
    </location>
</feature>
<feature type="transmembrane region" description="Helical" evidence="1">
    <location>
        <begin position="136"/>
        <end position="152"/>
    </location>
</feature>
<dbReference type="PANTHER" id="PTHR30590:SF2">
    <property type="entry name" value="INNER MEMBRANE PROTEIN"/>
    <property type="match status" value="1"/>
</dbReference>
<feature type="transmembrane region" description="Helical" evidence="1">
    <location>
        <begin position="322"/>
        <end position="340"/>
    </location>
</feature>
<feature type="transmembrane region" description="Helical" evidence="1">
    <location>
        <begin position="255"/>
        <end position="278"/>
    </location>
</feature>
<feature type="transmembrane region" description="Helical" evidence="1">
    <location>
        <begin position="159"/>
        <end position="182"/>
    </location>
</feature>
<evidence type="ECO:0000259" key="2">
    <source>
        <dbReference type="Pfam" id="PF04235"/>
    </source>
</evidence>
<feature type="transmembrane region" description="Helical" evidence="1">
    <location>
        <begin position="352"/>
        <end position="374"/>
    </location>
</feature>
<reference evidence="3 4" key="1">
    <citation type="submission" date="2019-06" db="EMBL/GenBank/DDBJ databases">
        <title>Whole genome shotgun sequence of Microbacterium testaceum NBRC 12675.</title>
        <authorList>
            <person name="Hosoyama A."/>
            <person name="Uohara A."/>
            <person name="Ohji S."/>
            <person name="Ichikawa N."/>
        </authorList>
    </citation>
    <scope>NUCLEOTIDE SEQUENCE [LARGE SCALE GENOMIC DNA]</scope>
    <source>
        <strain evidence="3 4">NBRC 12675</strain>
    </source>
</reference>
<dbReference type="Pfam" id="PF04235">
    <property type="entry name" value="DUF418"/>
    <property type="match status" value="1"/>
</dbReference>
<evidence type="ECO:0000313" key="4">
    <source>
        <dbReference type="Proteomes" id="UP000319525"/>
    </source>
</evidence>
<dbReference type="Proteomes" id="UP000319525">
    <property type="component" value="Unassembled WGS sequence"/>
</dbReference>
<dbReference type="InterPro" id="IPR007349">
    <property type="entry name" value="DUF418"/>
</dbReference>
<feature type="domain" description="DUF418" evidence="2">
    <location>
        <begin position="238"/>
        <end position="390"/>
    </location>
</feature>
<keyword evidence="1" id="KW-1133">Transmembrane helix</keyword>
<gene>
    <name evidence="3" type="ORF">MTE01_09200</name>
</gene>
<accession>A0A4Y3QIH4</accession>
<protein>
    <recommendedName>
        <fullName evidence="2">DUF418 domain-containing protein</fullName>
    </recommendedName>
</protein>
<dbReference type="AlphaFoldDB" id="A0A4Y3QIH4"/>
<feature type="transmembrane region" description="Helical" evidence="1">
    <location>
        <begin position="69"/>
        <end position="92"/>
    </location>
</feature>
<keyword evidence="1" id="KW-0812">Transmembrane</keyword>
<proteinExistence type="predicted"/>
<dbReference type="EMBL" id="BJML01000002">
    <property type="protein sequence ID" value="GEB44975.1"/>
    <property type="molecule type" value="Genomic_DNA"/>
</dbReference>
<name>A0A4Y3QIH4_MICTE</name>
<feature type="transmembrane region" description="Helical" evidence="1">
    <location>
        <begin position="222"/>
        <end position="243"/>
    </location>
</feature>
<sequence>MVTVVGYGEHVNNTNVLARTGRLEALDVVRGIAIVGTLATNVWVFSHPWGLLGMLSAPVLPDESRGEAAAQLALMAVAQGKFLALLSLTFGVGLAIQHRSAARHHRRWPGRYLWRAALLFIDGLVNYVLIAEFDVLMGYAVTAAVVSFLLLTRPRAQRALIVAFGAIHIAMITLLVIALTALPGADAEVSLPEARSPYATESFFGLAAFRLDNVIVFRAEPVLIGFLSLAMFLAGAALFRAGVFSADGARLRARLMIIGACAVPVDLLLAMSASSVGLLLERYVVAPVVALGLLGMVVELCLRRGTSGWFGRRATEMGRVALSAYLLQNLLGGALFYGWGFGLASSLSAWRVPVTVAAFLLITAVVATAAHLWLRRFAAGPVEWLWRAAADLGAHGRA</sequence>
<feature type="transmembrane region" description="Helical" evidence="1">
    <location>
        <begin position="284"/>
        <end position="302"/>
    </location>
</feature>